<organism evidence="6 7">
    <name type="scientific">Shouchella lonarensis</name>
    <dbReference type="NCBI Taxonomy" id="1464122"/>
    <lineage>
        <taxon>Bacteria</taxon>
        <taxon>Bacillati</taxon>
        <taxon>Bacillota</taxon>
        <taxon>Bacilli</taxon>
        <taxon>Bacillales</taxon>
        <taxon>Bacillaceae</taxon>
        <taxon>Shouchella</taxon>
    </lineage>
</organism>
<evidence type="ECO:0000256" key="4">
    <source>
        <dbReference type="HAMAP-Rule" id="MF_01368"/>
    </source>
</evidence>
<protein>
    <recommendedName>
        <fullName evidence="4">Large ribosomal subunit protein bL17</fullName>
    </recommendedName>
</protein>
<dbReference type="GO" id="GO:0022625">
    <property type="term" value="C:cytosolic large ribosomal subunit"/>
    <property type="evidence" value="ECO:0007669"/>
    <property type="project" value="TreeGrafter"/>
</dbReference>
<keyword evidence="7" id="KW-1185">Reference proteome</keyword>
<dbReference type="FunFam" id="3.90.1030.10:FF:000002">
    <property type="entry name" value="50S ribosomal protein L17"/>
    <property type="match status" value="1"/>
</dbReference>
<dbReference type="EMBL" id="FMYM01000009">
    <property type="protein sequence ID" value="SDC50407.1"/>
    <property type="molecule type" value="Genomic_DNA"/>
</dbReference>
<dbReference type="PANTHER" id="PTHR14413">
    <property type="entry name" value="RIBOSOMAL PROTEIN L17"/>
    <property type="match status" value="1"/>
</dbReference>
<evidence type="ECO:0000313" key="7">
    <source>
        <dbReference type="Proteomes" id="UP000242662"/>
    </source>
</evidence>
<dbReference type="Gene3D" id="3.90.1030.10">
    <property type="entry name" value="Ribosomal protein L17"/>
    <property type="match status" value="1"/>
</dbReference>
<dbReference type="OrthoDB" id="9809073at2"/>
<keyword evidence="3 4" id="KW-0687">Ribonucleoprotein</keyword>
<evidence type="ECO:0000256" key="5">
    <source>
        <dbReference type="RuleBase" id="RU000660"/>
    </source>
</evidence>
<reference evidence="7" key="1">
    <citation type="submission" date="2016-09" db="EMBL/GenBank/DDBJ databases">
        <authorList>
            <person name="Varghese N."/>
            <person name="Submissions S."/>
        </authorList>
    </citation>
    <scope>NUCLEOTIDE SEQUENCE [LARGE SCALE GENOMIC DNA]</scope>
    <source>
        <strain evidence="7">25nlg</strain>
    </source>
</reference>
<proteinExistence type="inferred from homology"/>
<keyword evidence="2 4" id="KW-0689">Ribosomal protein</keyword>
<dbReference type="RefSeq" id="WP_090776260.1">
    <property type="nucleotide sequence ID" value="NZ_FMYM01000009.1"/>
</dbReference>
<dbReference type="GO" id="GO:0003735">
    <property type="term" value="F:structural constituent of ribosome"/>
    <property type="evidence" value="ECO:0007669"/>
    <property type="project" value="InterPro"/>
</dbReference>
<gene>
    <name evidence="4" type="primary">rplQ</name>
    <name evidence="6" type="ORF">SAMN05421737_10992</name>
</gene>
<dbReference type="STRING" id="1464122.SAMN05421737_10992"/>
<comment type="subunit">
    <text evidence="4">Part of the 50S ribosomal subunit. Contacts protein L32.</text>
</comment>
<dbReference type="Proteomes" id="UP000242662">
    <property type="component" value="Unassembled WGS sequence"/>
</dbReference>
<dbReference type="InterPro" id="IPR000456">
    <property type="entry name" value="Ribosomal_bL17"/>
</dbReference>
<dbReference type="AlphaFoldDB" id="A0A1G6M4W6"/>
<evidence type="ECO:0000256" key="2">
    <source>
        <dbReference type="ARBA" id="ARBA00022980"/>
    </source>
</evidence>
<evidence type="ECO:0000313" key="6">
    <source>
        <dbReference type="EMBL" id="SDC50407.1"/>
    </source>
</evidence>
<dbReference type="PROSITE" id="PS01167">
    <property type="entry name" value="RIBOSOMAL_L17"/>
    <property type="match status" value="1"/>
</dbReference>
<dbReference type="InterPro" id="IPR047859">
    <property type="entry name" value="Ribosomal_bL17_CS"/>
</dbReference>
<dbReference type="Pfam" id="PF01196">
    <property type="entry name" value="Ribosomal_L17"/>
    <property type="match status" value="1"/>
</dbReference>
<evidence type="ECO:0000256" key="1">
    <source>
        <dbReference type="ARBA" id="ARBA00008777"/>
    </source>
</evidence>
<dbReference type="NCBIfam" id="TIGR00059">
    <property type="entry name" value="L17"/>
    <property type="match status" value="1"/>
</dbReference>
<comment type="similarity">
    <text evidence="1 4 5">Belongs to the bacterial ribosomal protein bL17 family.</text>
</comment>
<evidence type="ECO:0000256" key="3">
    <source>
        <dbReference type="ARBA" id="ARBA00023274"/>
    </source>
</evidence>
<accession>A0A1G6M4W6</accession>
<dbReference type="PANTHER" id="PTHR14413:SF16">
    <property type="entry name" value="LARGE RIBOSOMAL SUBUNIT PROTEIN BL17M"/>
    <property type="match status" value="1"/>
</dbReference>
<name>A0A1G6M4W6_9BACI</name>
<dbReference type="SUPFAM" id="SSF64263">
    <property type="entry name" value="Prokaryotic ribosomal protein L17"/>
    <property type="match status" value="1"/>
</dbReference>
<dbReference type="InterPro" id="IPR036373">
    <property type="entry name" value="Ribosomal_bL17_sf"/>
</dbReference>
<dbReference type="HAMAP" id="MF_01368">
    <property type="entry name" value="Ribosomal_bL17"/>
    <property type="match status" value="1"/>
</dbReference>
<dbReference type="GO" id="GO:0006412">
    <property type="term" value="P:translation"/>
    <property type="evidence" value="ECO:0007669"/>
    <property type="project" value="UniProtKB-UniRule"/>
</dbReference>
<sequence length="118" mass="13359">MAYSKLGRTSSQRKALFRDLVTDLIINERIETTEAKAKELRPIVEKMVTLGKRGDLHARRQAAAFVRKEMANEEQDAIQKLFADIAPRFSERQGGYTRILKVGPRRGDGAPMAIIEFV</sequence>